<reference evidence="5" key="1">
    <citation type="submission" date="2020-01" db="EMBL/GenBank/DDBJ databases">
        <title>Genome sequence of Kobresia littledalei, the first chromosome-level genome in the family Cyperaceae.</title>
        <authorList>
            <person name="Qu G."/>
        </authorList>
    </citation>
    <scope>NUCLEOTIDE SEQUENCE</scope>
    <source>
        <strain evidence="5">C.B.Clarke</strain>
        <tissue evidence="5">Leaf</tissue>
    </source>
</reference>
<dbReference type="InterPro" id="IPR036865">
    <property type="entry name" value="CRAL-TRIO_dom_sf"/>
</dbReference>
<evidence type="ECO:0000313" key="5">
    <source>
        <dbReference type="EMBL" id="KAF3335875.1"/>
    </source>
</evidence>
<dbReference type="GO" id="GO:0016020">
    <property type="term" value="C:membrane"/>
    <property type="evidence" value="ECO:0007669"/>
    <property type="project" value="UniProtKB-SubCell"/>
</dbReference>
<dbReference type="Pfam" id="PF25099">
    <property type="entry name" value="GOLD_PATL1_C"/>
    <property type="match status" value="1"/>
</dbReference>
<name>A0A833QZL9_9POAL</name>
<proteinExistence type="predicted"/>
<comment type="subcellular location">
    <subcellularLocation>
        <location evidence="1">Membrane</location>
    </subcellularLocation>
</comment>
<dbReference type="InterPro" id="IPR056794">
    <property type="entry name" value="PATL1-6_C_GOLD"/>
</dbReference>
<dbReference type="SUPFAM" id="SSF46938">
    <property type="entry name" value="CRAL/TRIO N-terminal domain"/>
    <property type="match status" value="1"/>
</dbReference>
<dbReference type="PRINTS" id="PR00180">
    <property type="entry name" value="CRETINALDHBP"/>
</dbReference>
<organism evidence="5 6">
    <name type="scientific">Carex littledalei</name>
    <dbReference type="NCBI Taxonomy" id="544730"/>
    <lineage>
        <taxon>Eukaryota</taxon>
        <taxon>Viridiplantae</taxon>
        <taxon>Streptophyta</taxon>
        <taxon>Embryophyta</taxon>
        <taxon>Tracheophyta</taxon>
        <taxon>Spermatophyta</taxon>
        <taxon>Magnoliopsida</taxon>
        <taxon>Liliopsida</taxon>
        <taxon>Poales</taxon>
        <taxon>Cyperaceae</taxon>
        <taxon>Cyperoideae</taxon>
        <taxon>Cariceae</taxon>
        <taxon>Carex</taxon>
        <taxon>Carex subgen. Euthyceras</taxon>
    </lineage>
</organism>
<comment type="caution">
    <text evidence="5">The sequence shown here is derived from an EMBL/GenBank/DDBJ whole genome shotgun (WGS) entry which is preliminary data.</text>
</comment>
<dbReference type="CDD" id="cd00170">
    <property type="entry name" value="SEC14"/>
    <property type="match status" value="1"/>
</dbReference>
<dbReference type="Pfam" id="PF00650">
    <property type="entry name" value="CRAL_TRIO"/>
    <property type="match status" value="1"/>
</dbReference>
<keyword evidence="3" id="KW-0472">Membrane</keyword>
<dbReference type="InterPro" id="IPR036273">
    <property type="entry name" value="CRAL/TRIO_N_dom_sf"/>
</dbReference>
<evidence type="ECO:0000313" key="6">
    <source>
        <dbReference type="Proteomes" id="UP000623129"/>
    </source>
</evidence>
<dbReference type="Pfam" id="PF03765">
    <property type="entry name" value="CRAL_TRIO_N"/>
    <property type="match status" value="1"/>
</dbReference>
<accession>A0A833QZL9</accession>
<sequence length="447" mass="51561">MVSSITSDETEPALNPVIPPEGLKSYEKRALIELKVRLEEAIVTNQLLKPRGGQCHDKRNSQVVAHPCTPENNDMLLMSTKPNEDSKTSDFKLWGVPLQPSQGHESTDVILLKFLNAREFKVSDAFDMIRNTLIWREEFGADELLNEEGLDLPELEKVAFMNGKDRSGQPVCYNMYGVFKDKELYKSTFGNEEQTEKFVRWRVRCMEKGISQLTFKPGEAESILQVIDLKDCLSHSMKEFRTATKKVVSILQDNYPEFVLKNIFLNASFRSYAYHALFSHFTSPRSKSKFIFVRPSQITKTLLKYIAPEDIPIQYGGFKREDDKEFSDLNGKVTKVTLRAGCTETLEFYIAKPGETLVWDISVVGWEVSYKEEFVPDDEGSYTVLIQKEKRLEETIRNSYYVSEPGKVIITIINRTVKKKRLFHRSKSKPTIPLYTLRRHRRSHSII</sequence>
<dbReference type="AlphaFoldDB" id="A0A833QZL9"/>
<dbReference type="Proteomes" id="UP000623129">
    <property type="component" value="Unassembled WGS sequence"/>
</dbReference>
<evidence type="ECO:0000256" key="2">
    <source>
        <dbReference type="ARBA" id="ARBA00022448"/>
    </source>
</evidence>
<evidence type="ECO:0000256" key="1">
    <source>
        <dbReference type="ARBA" id="ARBA00004370"/>
    </source>
</evidence>
<dbReference type="Gene3D" id="3.40.525.10">
    <property type="entry name" value="CRAL-TRIO lipid binding domain"/>
    <property type="match status" value="1"/>
</dbReference>
<dbReference type="InterPro" id="IPR044834">
    <property type="entry name" value="PATL"/>
</dbReference>
<dbReference type="SUPFAM" id="SSF52087">
    <property type="entry name" value="CRAL/TRIO domain"/>
    <property type="match status" value="1"/>
</dbReference>
<dbReference type="InterPro" id="IPR011074">
    <property type="entry name" value="CRAL/TRIO_N_dom"/>
</dbReference>
<dbReference type="EMBL" id="SWLB01000008">
    <property type="protein sequence ID" value="KAF3335875.1"/>
    <property type="molecule type" value="Genomic_DNA"/>
</dbReference>
<feature type="domain" description="CRAL-TRIO" evidence="4">
    <location>
        <begin position="148"/>
        <end position="323"/>
    </location>
</feature>
<gene>
    <name evidence="5" type="ORF">FCM35_KLT20382</name>
</gene>
<dbReference type="SMART" id="SM01100">
    <property type="entry name" value="CRAL_TRIO_N"/>
    <property type="match status" value="1"/>
</dbReference>
<keyword evidence="6" id="KW-1185">Reference proteome</keyword>
<dbReference type="PROSITE" id="PS50191">
    <property type="entry name" value="CRAL_TRIO"/>
    <property type="match status" value="1"/>
</dbReference>
<dbReference type="GO" id="GO:0008289">
    <property type="term" value="F:lipid binding"/>
    <property type="evidence" value="ECO:0007669"/>
    <property type="project" value="InterPro"/>
</dbReference>
<dbReference type="PANTHER" id="PTHR45932">
    <property type="entry name" value="PATELLIN-1"/>
    <property type="match status" value="1"/>
</dbReference>
<evidence type="ECO:0000259" key="4">
    <source>
        <dbReference type="PROSITE" id="PS50191"/>
    </source>
</evidence>
<evidence type="ECO:0000256" key="3">
    <source>
        <dbReference type="ARBA" id="ARBA00023136"/>
    </source>
</evidence>
<dbReference type="InterPro" id="IPR001251">
    <property type="entry name" value="CRAL-TRIO_dom"/>
</dbReference>
<protein>
    <submittedName>
        <fullName evidence="5">Patellin-4-like protein</fullName>
    </submittedName>
</protein>
<keyword evidence="2" id="KW-0813">Transport</keyword>
<dbReference type="OrthoDB" id="75724at2759"/>
<dbReference type="SMART" id="SM00516">
    <property type="entry name" value="SEC14"/>
    <property type="match status" value="1"/>
</dbReference>
<dbReference type="PANTHER" id="PTHR45932:SF2">
    <property type="entry name" value="PATELLIN-4"/>
    <property type="match status" value="1"/>
</dbReference>